<keyword evidence="3 9" id="KW-0328">Glycosyltransferase</keyword>
<dbReference type="SUPFAM" id="SSF52418">
    <property type="entry name" value="Nucleoside phosphorylase/phosphoribosyltransferase catalytic domain"/>
    <property type="match status" value="1"/>
</dbReference>
<evidence type="ECO:0000256" key="1">
    <source>
        <dbReference type="ARBA" id="ARBA00004907"/>
    </source>
</evidence>
<proteinExistence type="inferred from homology"/>
<dbReference type="EC" id="2.4.2.18" evidence="9"/>
<dbReference type="GO" id="GO:0000162">
    <property type="term" value="P:L-tryptophan biosynthetic process"/>
    <property type="evidence" value="ECO:0007669"/>
    <property type="project" value="UniProtKB-UniRule"/>
</dbReference>
<keyword evidence="13" id="KW-1185">Reference proteome</keyword>
<comment type="catalytic activity">
    <reaction evidence="7 9">
        <text>N-(5-phospho-beta-D-ribosyl)anthranilate + diphosphate = 5-phospho-alpha-D-ribose 1-diphosphate + anthranilate</text>
        <dbReference type="Rhea" id="RHEA:11768"/>
        <dbReference type="ChEBI" id="CHEBI:16567"/>
        <dbReference type="ChEBI" id="CHEBI:18277"/>
        <dbReference type="ChEBI" id="CHEBI:33019"/>
        <dbReference type="ChEBI" id="CHEBI:58017"/>
        <dbReference type="EC" id="2.4.2.18"/>
    </reaction>
</comment>
<dbReference type="AlphaFoldDB" id="A0A388SBW2"/>
<keyword evidence="9" id="KW-0479">Metal-binding</keyword>
<comment type="cofactor">
    <cofactor evidence="9">
        <name>Mg(2+)</name>
        <dbReference type="ChEBI" id="CHEBI:18420"/>
    </cofactor>
    <text evidence="9">Binds 2 magnesium ions per monomer.</text>
</comment>
<dbReference type="GO" id="GO:0000287">
    <property type="term" value="F:magnesium ion binding"/>
    <property type="evidence" value="ECO:0007669"/>
    <property type="project" value="UniProtKB-UniRule"/>
</dbReference>
<accession>A0A388SBW2</accession>
<dbReference type="InterPro" id="IPR000312">
    <property type="entry name" value="Glycosyl_Trfase_fam3"/>
</dbReference>
<feature type="binding site" evidence="9">
    <location>
        <position position="170"/>
    </location>
    <ligand>
        <name>anthranilate</name>
        <dbReference type="ChEBI" id="CHEBI:16567"/>
        <label>2</label>
    </ligand>
</feature>
<dbReference type="InterPro" id="IPR035902">
    <property type="entry name" value="Nuc_phospho_transferase"/>
</dbReference>
<comment type="similarity">
    <text evidence="8">In the C-terminal section; belongs to the anthranilate phosphoribosyltransferase family.</text>
</comment>
<feature type="domain" description="Glycosyl transferase family 3 N-terminal" evidence="11">
    <location>
        <begin position="7"/>
        <end position="67"/>
    </location>
</feature>
<dbReference type="Pfam" id="PF00591">
    <property type="entry name" value="Glycos_transf_3"/>
    <property type="match status" value="1"/>
</dbReference>
<dbReference type="Gene3D" id="1.20.970.10">
    <property type="entry name" value="Transferase, Pyrimidine Nucleoside Phosphorylase, Chain C"/>
    <property type="match status" value="1"/>
</dbReference>
<evidence type="ECO:0000256" key="2">
    <source>
        <dbReference type="ARBA" id="ARBA00022605"/>
    </source>
</evidence>
<dbReference type="HAMAP" id="MF_00211">
    <property type="entry name" value="TrpD"/>
    <property type="match status" value="1"/>
</dbReference>
<comment type="subunit">
    <text evidence="9">Homodimer.</text>
</comment>
<feature type="binding site" evidence="9">
    <location>
        <position position="84"/>
    </location>
    <ligand>
        <name>5-phospho-alpha-D-ribose 1-diphosphate</name>
        <dbReference type="ChEBI" id="CHEBI:58017"/>
    </ligand>
</feature>
<feature type="binding site" evidence="9">
    <location>
        <position position="230"/>
    </location>
    <ligand>
        <name>Mg(2+)</name>
        <dbReference type="ChEBI" id="CHEBI:18420"/>
        <label>1</label>
    </ligand>
</feature>
<evidence type="ECO:0000256" key="7">
    <source>
        <dbReference type="ARBA" id="ARBA00052328"/>
    </source>
</evidence>
<feature type="binding site" evidence="9">
    <location>
        <position position="92"/>
    </location>
    <ligand>
        <name>5-phospho-alpha-D-ribose 1-diphosphate</name>
        <dbReference type="ChEBI" id="CHEBI:58017"/>
    </ligand>
</feature>
<feature type="binding site" evidence="9">
    <location>
        <position position="230"/>
    </location>
    <ligand>
        <name>Mg(2+)</name>
        <dbReference type="ChEBI" id="CHEBI:18420"/>
        <label>2</label>
    </ligand>
</feature>
<dbReference type="RefSeq" id="WP_116269577.1">
    <property type="nucleotide sequence ID" value="NZ_BGZJ01000001.1"/>
</dbReference>
<dbReference type="GO" id="GO:0004048">
    <property type="term" value="F:anthranilate phosphoribosyltransferase activity"/>
    <property type="evidence" value="ECO:0007669"/>
    <property type="project" value="UniProtKB-UniRule"/>
</dbReference>
<name>A0A388SBW2_9BURK</name>
<dbReference type="Pfam" id="PF02885">
    <property type="entry name" value="Glycos_trans_3N"/>
    <property type="match status" value="1"/>
</dbReference>
<evidence type="ECO:0000256" key="3">
    <source>
        <dbReference type="ARBA" id="ARBA00022676"/>
    </source>
</evidence>
<evidence type="ECO:0000313" key="13">
    <source>
        <dbReference type="Proteomes" id="UP000266091"/>
    </source>
</evidence>
<dbReference type="PANTHER" id="PTHR43285">
    <property type="entry name" value="ANTHRANILATE PHOSPHORIBOSYLTRANSFERASE"/>
    <property type="match status" value="1"/>
</dbReference>
<evidence type="ECO:0000259" key="11">
    <source>
        <dbReference type="Pfam" id="PF02885"/>
    </source>
</evidence>
<keyword evidence="4 9" id="KW-0808">Transferase</keyword>
<dbReference type="Proteomes" id="UP000266091">
    <property type="component" value="Unassembled WGS sequence"/>
</dbReference>
<feature type="binding site" evidence="9">
    <location>
        <begin position="94"/>
        <end position="97"/>
    </location>
    <ligand>
        <name>5-phospho-alpha-D-ribose 1-diphosphate</name>
        <dbReference type="ChEBI" id="CHEBI:58017"/>
    </ligand>
</feature>
<feature type="binding site" evidence="9">
    <location>
        <position position="124"/>
    </location>
    <ligand>
        <name>5-phospho-alpha-D-ribose 1-diphosphate</name>
        <dbReference type="ChEBI" id="CHEBI:58017"/>
    </ligand>
</feature>
<dbReference type="InterPro" id="IPR017459">
    <property type="entry name" value="Glycosyl_Trfase_fam3_N_dom"/>
</dbReference>
<evidence type="ECO:0000256" key="8">
    <source>
        <dbReference type="ARBA" id="ARBA00061188"/>
    </source>
</evidence>
<keyword evidence="6 9" id="KW-0057">Aromatic amino acid biosynthesis</keyword>
<keyword evidence="9" id="KW-0460">Magnesium</keyword>
<comment type="function">
    <text evidence="9">Catalyzes the transfer of the phosphoribosyl group of 5-phosphorylribose-1-pyrophosphate (PRPP) to anthranilate to yield N-(5'-phosphoribosyl)-anthranilate (PRA).</text>
</comment>
<comment type="pathway">
    <text evidence="1 9">Amino-acid biosynthesis; L-tryptophan biosynthesis; L-tryptophan from chorismate: step 2/5.</text>
</comment>
<evidence type="ECO:0000313" key="12">
    <source>
        <dbReference type="EMBL" id="GBO93123.1"/>
    </source>
</evidence>
<feature type="binding site" evidence="9">
    <location>
        <begin position="112"/>
        <end position="120"/>
    </location>
    <ligand>
        <name>5-phospho-alpha-D-ribose 1-diphosphate</name>
        <dbReference type="ChEBI" id="CHEBI:58017"/>
    </ligand>
</feature>
<feature type="binding site" evidence="9">
    <location>
        <position position="96"/>
    </location>
    <ligand>
        <name>Mg(2+)</name>
        <dbReference type="ChEBI" id="CHEBI:18420"/>
        <label>1</label>
    </ligand>
</feature>
<dbReference type="OrthoDB" id="9806430at2"/>
<comment type="similarity">
    <text evidence="9">Belongs to the anthranilate phosphoribosyltransferase family.</text>
</comment>
<comment type="caution">
    <text evidence="12">The sequence shown here is derived from an EMBL/GenBank/DDBJ whole genome shotgun (WGS) entry which is preliminary data.</text>
</comment>
<evidence type="ECO:0000256" key="4">
    <source>
        <dbReference type="ARBA" id="ARBA00022679"/>
    </source>
</evidence>
<sequence length="348" mass="36909">MAITISEAIQRTVEHREIFADEMTSLWMDLMTGKLTPAQIAGLIVGLRVKKETIGEITAAAKVMRDLSTKVNVRDPESLLDIVGTGGDGARTFNISTTSMFVIAAAGGRVAKHGGGSVSSKSGAADALKAIGANIMLKPEQIAQCIEETHMGFMFAPLHHAAMKYAAPVRKELGIRTIFNILGPLTNPANAGCEMLGVFHQDLVGICVRVLRDLGTKRAVVVFGCDGMDEVSLGATTMVGELKDGVVSEYNIHPEDFNLPMSSVRHLQVNNPEESVAKMMSVLHAEEGPAMNSVIFNAGVGLFTLGTASSIEQGIAMARKAIESGEALAKMKLFVEKTKELGGTAVKA</sequence>
<dbReference type="UniPathway" id="UPA00035">
    <property type="reaction ID" value="UER00041"/>
</dbReference>
<feature type="binding site" evidence="9">
    <location>
        <position position="229"/>
    </location>
    <ligand>
        <name>Mg(2+)</name>
        <dbReference type="ChEBI" id="CHEBI:18420"/>
        <label>2</label>
    </ligand>
</feature>
<dbReference type="EMBL" id="BGZJ01000001">
    <property type="protein sequence ID" value="GBO93123.1"/>
    <property type="molecule type" value="Genomic_DNA"/>
</dbReference>
<protein>
    <recommendedName>
        <fullName evidence="9">Anthranilate phosphoribosyltransferase</fullName>
        <ecNumber evidence="9">2.4.2.18</ecNumber>
    </recommendedName>
</protein>
<keyword evidence="5 9" id="KW-0822">Tryptophan biosynthesis</keyword>
<evidence type="ECO:0000256" key="5">
    <source>
        <dbReference type="ARBA" id="ARBA00022822"/>
    </source>
</evidence>
<feature type="binding site" evidence="9">
    <location>
        <position position="84"/>
    </location>
    <ligand>
        <name>anthranilate</name>
        <dbReference type="ChEBI" id="CHEBI:16567"/>
        <label>1</label>
    </ligand>
</feature>
<evidence type="ECO:0000256" key="6">
    <source>
        <dbReference type="ARBA" id="ARBA00023141"/>
    </source>
</evidence>
<dbReference type="NCBIfam" id="TIGR01245">
    <property type="entry name" value="trpD"/>
    <property type="match status" value="1"/>
</dbReference>
<dbReference type="GO" id="GO:0005829">
    <property type="term" value="C:cytosol"/>
    <property type="evidence" value="ECO:0007669"/>
    <property type="project" value="TreeGrafter"/>
</dbReference>
<dbReference type="Gene3D" id="3.40.1030.10">
    <property type="entry name" value="Nucleoside phosphorylase/phosphoribosyltransferase catalytic domain"/>
    <property type="match status" value="1"/>
</dbReference>
<gene>
    <name evidence="9 12" type="primary">trpD</name>
    <name evidence="12" type="ORF">MESMUL_04770</name>
</gene>
<evidence type="ECO:0000259" key="10">
    <source>
        <dbReference type="Pfam" id="PF00591"/>
    </source>
</evidence>
<feature type="binding site" evidence="9">
    <location>
        <begin position="87"/>
        <end position="88"/>
    </location>
    <ligand>
        <name>5-phospho-alpha-D-ribose 1-diphosphate</name>
        <dbReference type="ChEBI" id="CHEBI:58017"/>
    </ligand>
</feature>
<dbReference type="InterPro" id="IPR005940">
    <property type="entry name" value="Anthranilate_Pribosyl_Tfrase"/>
</dbReference>
<dbReference type="InterPro" id="IPR036320">
    <property type="entry name" value="Glycosyl_Trfase_fam3_N_dom_sf"/>
</dbReference>
<dbReference type="SUPFAM" id="SSF47648">
    <property type="entry name" value="Nucleoside phosphorylase/phosphoribosyltransferase N-terminal domain"/>
    <property type="match status" value="1"/>
</dbReference>
<feature type="domain" description="Glycosyl transferase family 3" evidence="10">
    <location>
        <begin position="78"/>
        <end position="328"/>
    </location>
</feature>
<comment type="caution">
    <text evidence="9">Lacks conserved residue(s) required for the propagation of feature annotation.</text>
</comment>
<dbReference type="FunFam" id="3.40.1030.10:FF:000002">
    <property type="entry name" value="Anthranilate phosphoribosyltransferase"/>
    <property type="match status" value="1"/>
</dbReference>
<reference evidence="12 13" key="1">
    <citation type="journal article" date="2018" name="Int. J. Syst. Evol. Microbiol.">
        <title>Mesosutterella multiformis gen. nov., sp. nov., a member of the family Sutterellaceae and Sutterella megalosphaeroides sp. nov., isolated from human faeces.</title>
        <authorList>
            <person name="Sakamoto M."/>
            <person name="Ikeyama N."/>
            <person name="Kunihiro T."/>
            <person name="Iino T."/>
            <person name="Yuki M."/>
            <person name="Ohkuma M."/>
        </authorList>
    </citation>
    <scope>NUCLEOTIDE SEQUENCE [LARGE SCALE GENOMIC DNA]</scope>
    <source>
        <strain evidence="12 13">4NBBH2</strain>
    </source>
</reference>
<organism evidence="12 13">
    <name type="scientific">Mesosutterella multiformis</name>
    <dbReference type="NCBI Taxonomy" id="2259133"/>
    <lineage>
        <taxon>Bacteria</taxon>
        <taxon>Pseudomonadati</taxon>
        <taxon>Pseudomonadota</taxon>
        <taxon>Betaproteobacteria</taxon>
        <taxon>Burkholderiales</taxon>
        <taxon>Sutterellaceae</taxon>
        <taxon>Mesosutterella</taxon>
    </lineage>
</organism>
<dbReference type="PANTHER" id="PTHR43285:SF2">
    <property type="entry name" value="ANTHRANILATE PHOSPHORIBOSYLTRANSFERASE"/>
    <property type="match status" value="1"/>
</dbReference>
<evidence type="ECO:0000256" key="9">
    <source>
        <dbReference type="HAMAP-Rule" id="MF_00211"/>
    </source>
</evidence>
<keyword evidence="2 9" id="KW-0028">Amino-acid biosynthesis</keyword>